<feature type="chain" id="PRO_5040808026" description="Right handed beta helix domain-containing protein" evidence="1">
    <location>
        <begin position="19"/>
        <end position="605"/>
    </location>
</feature>
<accession>A0A9W7A673</accession>
<sequence>MLLPVLLLITSLAHHASGSDTILISSPSLSSNITSPDLPSALSIARSLTSPTIYLPTSSPTFLTDTISLTKEDSSNLLITAAAGPPSLATISGGVKLSGWFQCAGSPHLQCAKIPEGGQSRHLIVDSRRVVRSLGDTDLTDIFKDPDEVALTGYTLPPSAADQPSIQSWLNSSSLTSSPPELVFTAQGSPWTESRCVISSVELMETTGQVLVNMAQPCFTNLQQKPCGQGTSTPAYVMYFPLPSEAELGMEELLVVMPILEVLLDVHGAEGLRFERVEFAHATFERPNSGLGYVEQQSGALVEHTSDPPDCVDSDWIPGTSNVLLSGARDVTFEECKFTHLSAVAVEVSGGSHDCRFQSCMFEDVGGAGVQIGRYDTFNETEASKQDVGNAVVNSRFLRVAAELHGNAAIQVGYSKGTVIDGNHIEEVYYSGISIGWGWSREVDTYAGNNSVTNNLIDGFKLQGSYPDASLGDGGGIYVLGPQQGSVMRGNWLNNMGGGLGGGAFYPDEGSAYWEIHDNVFSNATMCSDDCEWLHIWNPSIHDITVRDCFTDTATQRNDGTDTVVERITVVEEGTGRWDWPEDARDIMDNAGPDKDTWFYYYEEA</sequence>
<dbReference type="SMART" id="SM00710">
    <property type="entry name" value="PbH1"/>
    <property type="match status" value="4"/>
</dbReference>
<protein>
    <recommendedName>
        <fullName evidence="2">Right handed beta helix domain-containing protein</fullName>
    </recommendedName>
</protein>
<name>A0A9W7A673_9STRA</name>
<dbReference type="Gene3D" id="2.160.20.10">
    <property type="entry name" value="Single-stranded right-handed beta-helix, Pectin lyase-like"/>
    <property type="match status" value="1"/>
</dbReference>
<evidence type="ECO:0000256" key="1">
    <source>
        <dbReference type="SAM" id="SignalP"/>
    </source>
</evidence>
<gene>
    <name evidence="3" type="ORF">TrRE_jg3970</name>
</gene>
<dbReference type="SUPFAM" id="SSF51126">
    <property type="entry name" value="Pectin lyase-like"/>
    <property type="match status" value="1"/>
</dbReference>
<dbReference type="OrthoDB" id="10025010at2759"/>
<feature type="domain" description="Right handed beta helix" evidence="2">
    <location>
        <begin position="323"/>
        <end position="500"/>
    </location>
</feature>
<dbReference type="InterPro" id="IPR039448">
    <property type="entry name" value="Beta_helix"/>
</dbReference>
<evidence type="ECO:0000259" key="2">
    <source>
        <dbReference type="Pfam" id="PF13229"/>
    </source>
</evidence>
<dbReference type="InterPro" id="IPR011050">
    <property type="entry name" value="Pectin_lyase_fold/virulence"/>
</dbReference>
<evidence type="ECO:0000313" key="4">
    <source>
        <dbReference type="Proteomes" id="UP001165082"/>
    </source>
</evidence>
<keyword evidence="4" id="KW-1185">Reference proteome</keyword>
<reference evidence="3" key="1">
    <citation type="submission" date="2022-07" db="EMBL/GenBank/DDBJ databases">
        <title>Genome analysis of Parmales, a sister group of diatoms, reveals the evolutionary specialization of diatoms from phago-mixotrophs to photoautotrophs.</title>
        <authorList>
            <person name="Ban H."/>
            <person name="Sato S."/>
            <person name="Yoshikawa S."/>
            <person name="Kazumasa Y."/>
            <person name="Nakamura Y."/>
            <person name="Ichinomiya M."/>
            <person name="Saitoh K."/>
            <person name="Sato N."/>
            <person name="Blanc-Mathieu R."/>
            <person name="Endo H."/>
            <person name="Kuwata A."/>
            <person name="Ogata H."/>
        </authorList>
    </citation>
    <scope>NUCLEOTIDE SEQUENCE</scope>
</reference>
<dbReference type="Proteomes" id="UP001165082">
    <property type="component" value="Unassembled WGS sequence"/>
</dbReference>
<dbReference type="Pfam" id="PF13229">
    <property type="entry name" value="Beta_helix"/>
    <property type="match status" value="1"/>
</dbReference>
<feature type="signal peptide" evidence="1">
    <location>
        <begin position="1"/>
        <end position="18"/>
    </location>
</feature>
<organism evidence="3 4">
    <name type="scientific">Triparma retinervis</name>
    <dbReference type="NCBI Taxonomy" id="2557542"/>
    <lineage>
        <taxon>Eukaryota</taxon>
        <taxon>Sar</taxon>
        <taxon>Stramenopiles</taxon>
        <taxon>Ochrophyta</taxon>
        <taxon>Bolidophyceae</taxon>
        <taxon>Parmales</taxon>
        <taxon>Triparmaceae</taxon>
        <taxon>Triparma</taxon>
    </lineage>
</organism>
<dbReference type="PANTHER" id="PTHR36453:SF1">
    <property type="entry name" value="RIGHT HANDED BETA HELIX DOMAIN-CONTAINING PROTEIN"/>
    <property type="match status" value="1"/>
</dbReference>
<dbReference type="PANTHER" id="PTHR36453">
    <property type="entry name" value="SECRETED PROTEIN-RELATED"/>
    <property type="match status" value="1"/>
</dbReference>
<dbReference type="InterPro" id="IPR006626">
    <property type="entry name" value="PbH1"/>
</dbReference>
<dbReference type="EMBL" id="BRXZ01001110">
    <property type="protein sequence ID" value="GMH62664.1"/>
    <property type="molecule type" value="Genomic_DNA"/>
</dbReference>
<proteinExistence type="predicted"/>
<dbReference type="AlphaFoldDB" id="A0A9W7A673"/>
<comment type="caution">
    <text evidence="3">The sequence shown here is derived from an EMBL/GenBank/DDBJ whole genome shotgun (WGS) entry which is preliminary data.</text>
</comment>
<keyword evidence="1" id="KW-0732">Signal</keyword>
<dbReference type="InterPro" id="IPR012334">
    <property type="entry name" value="Pectin_lyas_fold"/>
</dbReference>
<evidence type="ECO:0000313" key="3">
    <source>
        <dbReference type="EMBL" id="GMH62664.1"/>
    </source>
</evidence>